<dbReference type="InterPro" id="IPR027443">
    <property type="entry name" value="IPNS-like_sf"/>
</dbReference>
<dbReference type="AlphaFoldDB" id="A0AAN8W4T0"/>
<dbReference type="Gene3D" id="2.60.120.330">
    <property type="entry name" value="B-lactam Antibiotic, Isopenicillin N Synthase, Chain"/>
    <property type="match status" value="1"/>
</dbReference>
<reference evidence="1 2" key="1">
    <citation type="submission" date="2023-12" db="EMBL/GenBank/DDBJ databases">
        <title>A high-quality genome assembly for Dillenia turbinata (Dilleniales).</title>
        <authorList>
            <person name="Chanderbali A."/>
        </authorList>
    </citation>
    <scope>NUCLEOTIDE SEQUENCE [LARGE SCALE GENOMIC DNA]</scope>
    <source>
        <strain evidence="1">LSX21</strain>
        <tissue evidence="1">Leaf</tissue>
    </source>
</reference>
<gene>
    <name evidence="1" type="ORF">RJ641_026934</name>
</gene>
<name>A0AAN8W4T0_9MAGN</name>
<dbReference type="SUPFAM" id="SSF51197">
    <property type="entry name" value="Clavaminate synthase-like"/>
    <property type="match status" value="1"/>
</dbReference>
<evidence type="ECO:0000313" key="1">
    <source>
        <dbReference type="EMBL" id="KAK6941557.1"/>
    </source>
</evidence>
<accession>A0AAN8W4T0</accession>
<dbReference type="Proteomes" id="UP001370490">
    <property type="component" value="Unassembled WGS sequence"/>
</dbReference>
<organism evidence="1 2">
    <name type="scientific">Dillenia turbinata</name>
    <dbReference type="NCBI Taxonomy" id="194707"/>
    <lineage>
        <taxon>Eukaryota</taxon>
        <taxon>Viridiplantae</taxon>
        <taxon>Streptophyta</taxon>
        <taxon>Embryophyta</taxon>
        <taxon>Tracheophyta</taxon>
        <taxon>Spermatophyta</taxon>
        <taxon>Magnoliopsida</taxon>
        <taxon>eudicotyledons</taxon>
        <taxon>Gunneridae</taxon>
        <taxon>Pentapetalae</taxon>
        <taxon>Dilleniales</taxon>
        <taxon>Dilleniaceae</taxon>
        <taxon>Dillenia</taxon>
    </lineage>
</organism>
<evidence type="ECO:0000313" key="2">
    <source>
        <dbReference type="Proteomes" id="UP001370490"/>
    </source>
</evidence>
<protein>
    <recommendedName>
        <fullName evidence="3">Isopenicillin N synthase-like Fe(2+) 2OG dioxygenase domain-containing protein</fullName>
    </recommendedName>
</protein>
<evidence type="ECO:0008006" key="3">
    <source>
        <dbReference type="Google" id="ProtNLM"/>
    </source>
</evidence>
<feature type="non-terminal residue" evidence="1">
    <location>
        <position position="118"/>
    </location>
</feature>
<sequence>METQKDDGLEQKLFHSRCHRGRLLYYFPAQGSHHANTVSSWSGWHTDYSSLTGLTCGMYTRSTAEIPCPDNAAGLYVKTRSDQIVKIVYEEDEIAYLIGESAEILSGGYLSATPHCVR</sequence>
<dbReference type="PANTHER" id="PTHR48420:SF1">
    <property type="entry name" value="NON-HAEM DIOXYGENASE N-TERMINAL DOMAIN-CONTAINING PROTEIN"/>
    <property type="match status" value="1"/>
</dbReference>
<dbReference type="PANTHER" id="PTHR48420">
    <property type="entry name" value="NON-HAEM DIOXYGENASE N-TERMINAL DOMAIN-CONTAINING PROTEIN"/>
    <property type="match status" value="1"/>
</dbReference>
<dbReference type="EMBL" id="JBAMMX010000004">
    <property type="protein sequence ID" value="KAK6941557.1"/>
    <property type="molecule type" value="Genomic_DNA"/>
</dbReference>
<keyword evidence="2" id="KW-1185">Reference proteome</keyword>
<comment type="caution">
    <text evidence="1">The sequence shown here is derived from an EMBL/GenBank/DDBJ whole genome shotgun (WGS) entry which is preliminary data.</text>
</comment>
<proteinExistence type="predicted"/>